<gene>
    <name evidence="1" type="ORF">RVY80_01070</name>
</gene>
<comment type="caution">
    <text evidence="1">The sequence shown here is derived from an EMBL/GenBank/DDBJ whole genome shotgun (WGS) entry which is preliminary data.</text>
</comment>
<dbReference type="PANTHER" id="PTHR37804:SF1">
    <property type="entry name" value="CDAA REGULATORY PROTEIN CDAR"/>
    <property type="match status" value="1"/>
</dbReference>
<dbReference type="Gene3D" id="2.170.120.30">
    <property type="match status" value="1"/>
</dbReference>
<dbReference type="PANTHER" id="PTHR37804">
    <property type="entry name" value="CDAA REGULATORY PROTEIN CDAR"/>
    <property type="match status" value="1"/>
</dbReference>
<dbReference type="EMBL" id="JAWJZB010000001">
    <property type="protein sequence ID" value="MDV5087446.1"/>
    <property type="molecule type" value="Genomic_DNA"/>
</dbReference>
<dbReference type="Proteomes" id="UP001272515">
    <property type="component" value="Unassembled WGS sequence"/>
</dbReference>
<dbReference type="RefSeq" id="WP_317329293.1">
    <property type="nucleotide sequence ID" value="NZ_JAWJZA010000010.1"/>
</dbReference>
<reference evidence="1 2" key="1">
    <citation type="submission" date="2023-10" db="EMBL/GenBank/DDBJ databases">
        <title>Veillonella sp. nov., isolated from a pig farm feces dump.</title>
        <authorList>
            <person name="Chang Y.-H."/>
        </authorList>
    </citation>
    <scope>NUCLEOTIDE SEQUENCE [LARGE SCALE GENOMIC DNA]</scope>
    <source>
        <strain evidence="1 2">YH-vei2233</strain>
    </source>
</reference>
<protein>
    <submittedName>
        <fullName evidence="1">CdaR family protein</fullName>
    </submittedName>
</protein>
<dbReference type="Gene3D" id="2.170.120.40">
    <property type="entry name" value="YbbR-like domain"/>
    <property type="match status" value="2"/>
</dbReference>
<proteinExistence type="predicted"/>
<organism evidence="1 2">
    <name type="scientific">Veillonella absiana</name>
    <dbReference type="NCBI Taxonomy" id="3079305"/>
    <lineage>
        <taxon>Bacteria</taxon>
        <taxon>Bacillati</taxon>
        <taxon>Bacillota</taxon>
        <taxon>Negativicutes</taxon>
        <taxon>Veillonellales</taxon>
        <taxon>Veillonellaceae</taxon>
        <taxon>Veillonella</taxon>
    </lineage>
</organism>
<accession>A0ABU3Z6A0</accession>
<name>A0ABU3Z6A0_9FIRM</name>
<dbReference type="Pfam" id="PF07949">
    <property type="entry name" value="YbbR"/>
    <property type="match status" value="3"/>
</dbReference>
<sequence>MMKHLRGNWPAKILSVLAAIFMWFFIMKDQNPTIEVSYRVPLQVQNLNSQYILDGLPSDIRVTLSGPRDKILNVQHENLKAYVDASAVSPGQANLIVYFTPPNGMNVVALTPDSISISVDEYAEKRMNVEIVPVGKLSDTVAIQSVTTSPKEVTVTGRKQLLDKMARVVMKVDVTGQTKNFTSVGALEAWDANGNVLDLAINPAQAQAQYELNSVRTEKAVPVVVSTTGAVAPGYVVKAITSTPAQVTILGREELMDSITQAQTDLVNISGATANVEGSYNLLLPNGVTSTTKTVNVKVEIVKKE</sequence>
<evidence type="ECO:0000313" key="2">
    <source>
        <dbReference type="Proteomes" id="UP001272515"/>
    </source>
</evidence>
<dbReference type="InterPro" id="IPR012505">
    <property type="entry name" value="YbbR"/>
</dbReference>
<dbReference type="InterPro" id="IPR053154">
    <property type="entry name" value="c-di-AMP_regulator"/>
</dbReference>
<dbReference type="CDD" id="cd20206">
    <property type="entry name" value="YbbR"/>
    <property type="match status" value="1"/>
</dbReference>
<keyword evidence="2" id="KW-1185">Reference proteome</keyword>
<evidence type="ECO:0000313" key="1">
    <source>
        <dbReference type="EMBL" id="MDV5087446.1"/>
    </source>
</evidence>